<feature type="compositionally biased region" description="Basic and acidic residues" evidence="1">
    <location>
        <begin position="173"/>
        <end position="192"/>
    </location>
</feature>
<evidence type="ECO:0000313" key="3">
    <source>
        <dbReference type="Proteomes" id="UP000077266"/>
    </source>
</evidence>
<sequence>MAFGATGGSDIYASVWEDPTAGSSSNPHHVAHDRPQATDFDPLGGTIPVTPRSARIERRAPPESTRSAPMEGESAPVHGTAPDDSPSRARIADYSSRGYPSRGLSRDGRSSFKSARGSFKSAPGSFKSAIGSFKSAIIGSFKSAIGSFKSAIFGSYKSASRTRDFACDACRQRDEVASQEPRRPYMPVKREIYAQPGPSSTAGGWDIMELVTPERVAERDVASMPIASTLRNVSNRFLSSFITPRSRESQDPYDVREFKREPSTTARPSTTREGPAAATVEQSDASRTRASSTVDGEEDWDPPRTPVRESTVLPPPRRPRREIHLPTPSEYEQMKRSVLGSEYSEPDLVPDIEDEKDDRLFSPTSIGPPLPVLLERPVAPSDSSSDRVPPIWGMDDEEREENMFWERRMRGYHSSQRAHFDG</sequence>
<dbReference type="InParanoid" id="A0A165EXM8"/>
<feature type="compositionally biased region" description="Polar residues" evidence="1">
    <location>
        <begin position="280"/>
        <end position="294"/>
    </location>
</feature>
<feature type="compositionally biased region" description="Polar residues" evidence="1">
    <location>
        <begin position="263"/>
        <end position="272"/>
    </location>
</feature>
<protein>
    <submittedName>
        <fullName evidence="2">Uncharacterized protein</fullName>
    </submittedName>
</protein>
<feature type="region of interest" description="Disordered" evidence="1">
    <location>
        <begin position="173"/>
        <end position="205"/>
    </location>
</feature>
<feature type="region of interest" description="Disordered" evidence="1">
    <location>
        <begin position="1"/>
        <end position="125"/>
    </location>
</feature>
<organism evidence="2 3">
    <name type="scientific">Exidia glandulosa HHB12029</name>
    <dbReference type="NCBI Taxonomy" id="1314781"/>
    <lineage>
        <taxon>Eukaryota</taxon>
        <taxon>Fungi</taxon>
        <taxon>Dikarya</taxon>
        <taxon>Basidiomycota</taxon>
        <taxon>Agaricomycotina</taxon>
        <taxon>Agaricomycetes</taxon>
        <taxon>Auriculariales</taxon>
        <taxon>Exidiaceae</taxon>
        <taxon>Exidia</taxon>
    </lineage>
</organism>
<evidence type="ECO:0000256" key="1">
    <source>
        <dbReference type="SAM" id="MobiDB-lite"/>
    </source>
</evidence>
<feature type="region of interest" description="Disordered" evidence="1">
    <location>
        <begin position="245"/>
        <end position="395"/>
    </location>
</feature>
<dbReference type="Proteomes" id="UP000077266">
    <property type="component" value="Unassembled WGS sequence"/>
</dbReference>
<keyword evidence="3" id="KW-1185">Reference proteome</keyword>
<feature type="compositionally biased region" description="Basic and acidic residues" evidence="1">
    <location>
        <begin position="245"/>
        <end position="262"/>
    </location>
</feature>
<feature type="compositionally biased region" description="Acidic residues" evidence="1">
    <location>
        <begin position="344"/>
        <end position="356"/>
    </location>
</feature>
<proteinExistence type="predicted"/>
<evidence type="ECO:0000313" key="2">
    <source>
        <dbReference type="EMBL" id="KZV87927.1"/>
    </source>
</evidence>
<reference evidence="2 3" key="1">
    <citation type="journal article" date="2016" name="Mol. Biol. Evol.">
        <title>Comparative Genomics of Early-Diverging Mushroom-Forming Fungi Provides Insights into the Origins of Lignocellulose Decay Capabilities.</title>
        <authorList>
            <person name="Nagy L.G."/>
            <person name="Riley R."/>
            <person name="Tritt A."/>
            <person name="Adam C."/>
            <person name="Daum C."/>
            <person name="Floudas D."/>
            <person name="Sun H."/>
            <person name="Yadav J.S."/>
            <person name="Pangilinan J."/>
            <person name="Larsson K.H."/>
            <person name="Matsuura K."/>
            <person name="Barry K."/>
            <person name="Labutti K."/>
            <person name="Kuo R."/>
            <person name="Ohm R.A."/>
            <person name="Bhattacharya S.S."/>
            <person name="Shirouzu T."/>
            <person name="Yoshinaga Y."/>
            <person name="Martin F.M."/>
            <person name="Grigoriev I.V."/>
            <person name="Hibbett D.S."/>
        </authorList>
    </citation>
    <scope>NUCLEOTIDE SEQUENCE [LARGE SCALE GENOMIC DNA]</scope>
    <source>
        <strain evidence="2 3">HHB12029</strain>
    </source>
</reference>
<name>A0A165EXM8_EXIGL</name>
<gene>
    <name evidence="2" type="ORF">EXIGLDRAFT_839588</name>
</gene>
<dbReference type="AlphaFoldDB" id="A0A165EXM8"/>
<accession>A0A165EXM8</accession>
<dbReference type="EMBL" id="KV426111">
    <property type="protein sequence ID" value="KZV87927.1"/>
    <property type="molecule type" value="Genomic_DNA"/>
</dbReference>